<dbReference type="GO" id="GO:0015221">
    <property type="term" value="F:lipopolysaccharide transmembrane transporter activity"/>
    <property type="evidence" value="ECO:0007669"/>
    <property type="project" value="InterPro"/>
</dbReference>
<dbReference type="PANTHER" id="PTHR37481">
    <property type="entry name" value="LIPOPOLYSACCHARIDE EXPORT SYSTEM PROTEIN LPTC"/>
    <property type="match status" value="1"/>
</dbReference>
<keyword evidence="1" id="KW-1003">Cell membrane</keyword>
<keyword evidence="3" id="KW-0812">Transmembrane</keyword>
<evidence type="ECO:0000256" key="3">
    <source>
        <dbReference type="ARBA" id="ARBA00022692"/>
    </source>
</evidence>
<evidence type="ECO:0000313" key="7">
    <source>
        <dbReference type="Proteomes" id="UP000255234"/>
    </source>
</evidence>
<dbReference type="EMBL" id="UGPP01000001">
    <property type="protein sequence ID" value="STY71960.1"/>
    <property type="molecule type" value="Genomic_DNA"/>
</dbReference>
<evidence type="ECO:0000256" key="1">
    <source>
        <dbReference type="ARBA" id="ARBA00022475"/>
    </source>
</evidence>
<evidence type="ECO:0000256" key="2">
    <source>
        <dbReference type="ARBA" id="ARBA00022519"/>
    </source>
</evidence>
<evidence type="ECO:0000313" key="6">
    <source>
        <dbReference type="EMBL" id="STY71960.1"/>
    </source>
</evidence>
<evidence type="ECO:0000256" key="5">
    <source>
        <dbReference type="ARBA" id="ARBA00023136"/>
    </source>
</evidence>
<keyword evidence="5" id="KW-0472">Membrane</keyword>
<organism evidence="6 7">
    <name type="scientific">Megamonas hypermegale</name>
    <dbReference type="NCBI Taxonomy" id="158847"/>
    <lineage>
        <taxon>Bacteria</taxon>
        <taxon>Bacillati</taxon>
        <taxon>Bacillota</taxon>
        <taxon>Negativicutes</taxon>
        <taxon>Selenomonadales</taxon>
        <taxon>Selenomonadaceae</taxon>
        <taxon>Megamonas</taxon>
    </lineage>
</organism>
<dbReference type="InterPro" id="IPR026265">
    <property type="entry name" value="LptC"/>
</dbReference>
<evidence type="ECO:0000256" key="4">
    <source>
        <dbReference type="ARBA" id="ARBA00022989"/>
    </source>
</evidence>
<reference evidence="6 7" key="1">
    <citation type="submission" date="2018-06" db="EMBL/GenBank/DDBJ databases">
        <authorList>
            <consortium name="Pathogen Informatics"/>
            <person name="Doyle S."/>
        </authorList>
    </citation>
    <scope>NUCLEOTIDE SEQUENCE [LARGE SCALE GENOMIC DNA]</scope>
    <source>
        <strain evidence="6 7">NCTC10571</strain>
    </source>
</reference>
<keyword evidence="2" id="KW-0997">Cell inner membrane</keyword>
<dbReference type="RefSeq" id="WP_022228075.1">
    <property type="nucleotide sequence ID" value="NZ_UGPP01000001.1"/>
</dbReference>
<dbReference type="GO" id="GO:0017089">
    <property type="term" value="F:glycolipid transfer activity"/>
    <property type="evidence" value="ECO:0007669"/>
    <property type="project" value="TreeGrafter"/>
</dbReference>
<dbReference type="InterPro" id="IPR052363">
    <property type="entry name" value="LPS_export_LptC"/>
</dbReference>
<gene>
    <name evidence="6" type="ORF">NCTC10571_02148</name>
</gene>
<accession>A0A378NUC7</accession>
<dbReference type="GO" id="GO:0005886">
    <property type="term" value="C:plasma membrane"/>
    <property type="evidence" value="ECO:0007669"/>
    <property type="project" value="InterPro"/>
</dbReference>
<name>A0A378NUC7_9FIRM</name>
<dbReference type="GO" id="GO:0030288">
    <property type="term" value="C:outer membrane-bounded periplasmic space"/>
    <property type="evidence" value="ECO:0007669"/>
    <property type="project" value="TreeGrafter"/>
</dbReference>
<sequence>MTKKVNKKNAIVLILVLLIVGLIYWAYASRPKVEETQNTQTNKVMVYHNNTLKEEVNGKLIWQCYAETMTVDQDSQMFTMEKVKGTFYREDGTSIEINAPKATYDQKNKNIELVDGIEAKSSDELKFKTDKVTWNGEQGILTCEGNVDINKPGMRATADKAESKDAFTNFKLMGNAHIIKGDNQ</sequence>
<proteinExistence type="predicted"/>
<dbReference type="PANTHER" id="PTHR37481:SF1">
    <property type="entry name" value="LIPOPOLYSACCHARIDE EXPORT SYSTEM PROTEIN LPTC"/>
    <property type="match status" value="1"/>
</dbReference>
<dbReference type="AlphaFoldDB" id="A0A378NUC7"/>
<dbReference type="NCBIfam" id="TIGR04409">
    <property type="entry name" value="LptC_YrbK"/>
    <property type="match status" value="1"/>
</dbReference>
<keyword evidence="4" id="KW-1133">Transmembrane helix</keyword>
<dbReference type="Pfam" id="PF06835">
    <property type="entry name" value="LptC"/>
    <property type="match status" value="1"/>
</dbReference>
<protein>
    <submittedName>
        <fullName evidence="6">Uncharacterized protein conserved in bacteria</fullName>
    </submittedName>
</protein>
<dbReference type="Gene3D" id="2.60.450.10">
    <property type="entry name" value="Lipopolysaccharide (LPS) transport protein A like domain"/>
    <property type="match status" value="1"/>
</dbReference>
<dbReference type="Proteomes" id="UP000255234">
    <property type="component" value="Unassembled WGS sequence"/>
</dbReference>
<dbReference type="InterPro" id="IPR010664">
    <property type="entry name" value="LipoPS_assembly_LptC-rel"/>
</dbReference>